<dbReference type="CDD" id="cd00321">
    <property type="entry name" value="SO_family_Moco"/>
    <property type="match status" value="1"/>
</dbReference>
<organism evidence="3 4">
    <name type="scientific">Micromonospora phaseoli</name>
    <dbReference type="NCBI Taxonomy" id="1144548"/>
    <lineage>
        <taxon>Bacteria</taxon>
        <taxon>Bacillati</taxon>
        <taxon>Actinomycetota</taxon>
        <taxon>Actinomycetes</taxon>
        <taxon>Micromonosporales</taxon>
        <taxon>Micromonosporaceae</taxon>
        <taxon>Micromonospora</taxon>
    </lineage>
</organism>
<dbReference type="Pfam" id="PF00174">
    <property type="entry name" value="Oxidored_molyb"/>
    <property type="match status" value="1"/>
</dbReference>
<feature type="transmembrane region" description="Helical" evidence="1">
    <location>
        <begin position="177"/>
        <end position="197"/>
    </location>
</feature>
<dbReference type="EMBL" id="FNYV01000008">
    <property type="protein sequence ID" value="SEJ83786.1"/>
    <property type="molecule type" value="Genomic_DNA"/>
</dbReference>
<evidence type="ECO:0000256" key="1">
    <source>
        <dbReference type="SAM" id="Phobius"/>
    </source>
</evidence>
<sequence>MVRHTDPPVTGPTRVLRRLTQWCLAPLPAPPAALRRGPMRPEVFRSRLRSPRLTSQLGVALGVAFGVCFITGLLSHLIQHPPGWFWWPARPVGLYRFTQGVHVATGLASIPLLGAKLWSVYPHLFSWPPARSIAHAAERAGTGVLVASALFLLVSGVLNISRWYAPMPFFFTAGHYWVAWLAVGGLLVHIGVHLPAVRAALTRPTREPRQDGLSRRGLLGGVAAASGLITLTTVGQTIRPLTGLAVLAPRHPDTGPQGLPVNRTADGAGVRATALDPAYRLRVTGPDRSVSLDLAALNGLPQYTADLPIACVEGWSATGTWTGVRLRDLIALVDADPGHSTALVESLQTGGRYRACTVAPEHVVDPLTLVALRLGGEPLHIDHGYPARLIAPNRPGVLQTKWISRITVREPR</sequence>
<keyword evidence="4" id="KW-1185">Reference proteome</keyword>
<keyword evidence="1" id="KW-0472">Membrane</keyword>
<dbReference type="GO" id="GO:0016491">
    <property type="term" value="F:oxidoreductase activity"/>
    <property type="evidence" value="ECO:0007669"/>
    <property type="project" value="InterPro"/>
</dbReference>
<gene>
    <name evidence="3" type="ORF">SAMN05443287_108203</name>
</gene>
<dbReference type="InterPro" id="IPR036374">
    <property type="entry name" value="OxRdtase_Mopterin-bd_sf"/>
</dbReference>
<dbReference type="SUPFAM" id="SSF56524">
    <property type="entry name" value="Oxidoreductase molybdopterin-binding domain"/>
    <property type="match status" value="1"/>
</dbReference>
<feature type="transmembrane region" description="Helical" evidence="1">
    <location>
        <begin position="142"/>
        <end position="165"/>
    </location>
</feature>
<dbReference type="PRINTS" id="PR00407">
    <property type="entry name" value="EUMOPTERIN"/>
</dbReference>
<dbReference type="Gene3D" id="3.90.420.10">
    <property type="entry name" value="Oxidoreductase, molybdopterin-binding domain"/>
    <property type="match status" value="1"/>
</dbReference>
<name>A0A1H7C2W4_9ACTN</name>
<dbReference type="STRING" id="1144548.SAMN05443287_108203"/>
<dbReference type="PANTHER" id="PTHR43032:SF2">
    <property type="entry name" value="BLL0505 PROTEIN"/>
    <property type="match status" value="1"/>
</dbReference>
<evidence type="ECO:0000259" key="2">
    <source>
        <dbReference type="Pfam" id="PF00174"/>
    </source>
</evidence>
<dbReference type="Proteomes" id="UP000198707">
    <property type="component" value="Unassembled WGS sequence"/>
</dbReference>
<proteinExistence type="predicted"/>
<feature type="transmembrane region" description="Helical" evidence="1">
    <location>
        <begin position="218"/>
        <end position="238"/>
    </location>
</feature>
<dbReference type="AlphaFoldDB" id="A0A1H7C2W4"/>
<feature type="transmembrane region" description="Helical" evidence="1">
    <location>
        <begin position="99"/>
        <end position="121"/>
    </location>
</feature>
<dbReference type="InterPro" id="IPR000572">
    <property type="entry name" value="OxRdtase_Mopterin-bd_dom"/>
</dbReference>
<feature type="transmembrane region" description="Helical" evidence="1">
    <location>
        <begin position="57"/>
        <end position="79"/>
    </location>
</feature>
<keyword evidence="1" id="KW-0812">Transmembrane</keyword>
<dbReference type="InterPro" id="IPR008335">
    <property type="entry name" value="Mopterin_OxRdtase_euk"/>
</dbReference>
<reference evidence="4" key="1">
    <citation type="submission" date="2016-10" db="EMBL/GenBank/DDBJ databases">
        <authorList>
            <person name="Varghese N."/>
            <person name="Submissions S."/>
        </authorList>
    </citation>
    <scope>NUCLEOTIDE SEQUENCE [LARGE SCALE GENOMIC DNA]</scope>
    <source>
        <strain evidence="4">CGMCC 4.7038</strain>
    </source>
</reference>
<keyword evidence="1" id="KW-1133">Transmembrane helix</keyword>
<dbReference type="PANTHER" id="PTHR43032">
    <property type="entry name" value="PROTEIN-METHIONINE-SULFOXIDE REDUCTASE"/>
    <property type="match status" value="1"/>
</dbReference>
<evidence type="ECO:0000313" key="3">
    <source>
        <dbReference type="EMBL" id="SEJ83786.1"/>
    </source>
</evidence>
<feature type="domain" description="Oxidoreductase molybdopterin-binding" evidence="2">
    <location>
        <begin position="278"/>
        <end position="410"/>
    </location>
</feature>
<protein>
    <submittedName>
        <fullName evidence="3">Oxidoreductase molybdopterin binding domain-containing protein</fullName>
    </submittedName>
</protein>
<accession>A0A1H7C2W4</accession>
<evidence type="ECO:0000313" key="4">
    <source>
        <dbReference type="Proteomes" id="UP000198707"/>
    </source>
</evidence>